<dbReference type="RefSeq" id="WP_109230724.1">
    <property type="nucleotide sequence ID" value="NZ_PYHR01000002.1"/>
</dbReference>
<dbReference type="InterPro" id="IPR015421">
    <property type="entry name" value="PyrdxlP-dep_Trfase_major"/>
</dbReference>
<organism evidence="5 6">
    <name type="scientific">Serinibacter arcticus</name>
    <dbReference type="NCBI Taxonomy" id="1655435"/>
    <lineage>
        <taxon>Bacteria</taxon>
        <taxon>Bacillati</taxon>
        <taxon>Actinomycetota</taxon>
        <taxon>Actinomycetes</taxon>
        <taxon>Micrococcales</taxon>
        <taxon>Beutenbergiaceae</taxon>
        <taxon>Serinibacter</taxon>
    </lineage>
</organism>
<dbReference type="InterPro" id="IPR015424">
    <property type="entry name" value="PyrdxlP-dep_Trfase"/>
</dbReference>
<keyword evidence="3" id="KW-0663">Pyridoxal phosphate</keyword>
<dbReference type="EMBL" id="PYHR01000002">
    <property type="protein sequence ID" value="PWD52342.1"/>
    <property type="molecule type" value="Genomic_DNA"/>
</dbReference>
<evidence type="ECO:0000259" key="4">
    <source>
        <dbReference type="Pfam" id="PF01212"/>
    </source>
</evidence>
<reference evidence="5 6" key="1">
    <citation type="submission" date="2018-03" db="EMBL/GenBank/DDBJ databases">
        <title>Genome assembly of novel Miniimonas species PCH200.</title>
        <authorList>
            <person name="Thakur V."/>
            <person name="Kumar V."/>
            <person name="Singh D."/>
        </authorList>
    </citation>
    <scope>NUCLEOTIDE SEQUENCE [LARGE SCALE GENOMIC DNA]</scope>
    <source>
        <strain evidence="5 6">PCH200</strain>
    </source>
</reference>
<dbReference type="Gene3D" id="3.40.640.10">
    <property type="entry name" value="Type I PLP-dependent aspartate aminotransferase-like (Major domain)"/>
    <property type="match status" value="1"/>
</dbReference>
<evidence type="ECO:0000313" key="5">
    <source>
        <dbReference type="EMBL" id="PWD52342.1"/>
    </source>
</evidence>
<name>A0A2U1ZZK4_9MICO</name>
<evidence type="ECO:0000256" key="1">
    <source>
        <dbReference type="ARBA" id="ARBA00001933"/>
    </source>
</evidence>
<dbReference type="InterPro" id="IPR001597">
    <property type="entry name" value="ArAA_b-elim_lyase/Thr_aldolase"/>
</dbReference>
<protein>
    <submittedName>
        <fullName evidence="5">Threonine aldolase</fullName>
    </submittedName>
</protein>
<dbReference type="PANTHER" id="PTHR48097">
    <property type="entry name" value="L-THREONINE ALDOLASE-RELATED"/>
    <property type="match status" value="1"/>
</dbReference>
<comment type="cofactor">
    <cofactor evidence="1">
        <name>pyridoxal 5'-phosphate</name>
        <dbReference type="ChEBI" id="CHEBI:597326"/>
    </cofactor>
</comment>
<proteinExistence type="inferred from homology"/>
<comment type="caution">
    <text evidence="5">The sequence shown here is derived from an EMBL/GenBank/DDBJ whole genome shotgun (WGS) entry which is preliminary data.</text>
</comment>
<accession>A0A2U1ZZK4</accession>
<gene>
    <name evidence="5" type="ORF">C8046_03880</name>
</gene>
<evidence type="ECO:0000256" key="2">
    <source>
        <dbReference type="ARBA" id="ARBA00006966"/>
    </source>
</evidence>
<comment type="similarity">
    <text evidence="2">Belongs to the threonine aldolase family.</text>
</comment>
<dbReference type="Proteomes" id="UP000245166">
    <property type="component" value="Unassembled WGS sequence"/>
</dbReference>
<dbReference type="CDD" id="cd06502">
    <property type="entry name" value="TA_like"/>
    <property type="match status" value="1"/>
</dbReference>
<keyword evidence="6" id="KW-1185">Reference proteome</keyword>
<dbReference type="SUPFAM" id="SSF53383">
    <property type="entry name" value="PLP-dependent transferases"/>
    <property type="match status" value="1"/>
</dbReference>
<dbReference type="GO" id="GO:0006520">
    <property type="term" value="P:amino acid metabolic process"/>
    <property type="evidence" value="ECO:0007669"/>
    <property type="project" value="InterPro"/>
</dbReference>
<dbReference type="InterPro" id="IPR015422">
    <property type="entry name" value="PyrdxlP-dep_Trfase_small"/>
</dbReference>
<feature type="domain" description="Aromatic amino acid beta-eliminating lyase/threonine aldolase" evidence="4">
    <location>
        <begin position="12"/>
        <end position="284"/>
    </location>
</feature>
<sequence>MTPLHDASLRAFASDNYSGIHPEVLAAIAAANDGHQVAYGEDVYTARLQEVAVETFGEGAAIFPTFNGTGANVVALQAMLPRWGAVVCASTAHINVDEGGAPERMGSLKLLTVDTPDGKLTPELVDVQAWGWGDEHRAQPLVVSITQTTELGTCYTPEEIRALADHAHARGMWLHLDGARLSNAAASLGLPLRAFTRDAGVDVLSLGGTKNGMMLGEAVVVLNPDAILGGVAALPFVRKLSMQLASKMRFVSAQLVALYSGDLYLRNATHANAMARRLRAALEAGVAAGELPGLAFTQETRSNAVFATLPTGVADRLRETFRFYDWDAARNEVRWMCSFDTTEGDVDAFVVAIREQLAQG</sequence>
<dbReference type="Gene3D" id="3.90.1150.10">
    <property type="entry name" value="Aspartate Aminotransferase, domain 1"/>
    <property type="match status" value="1"/>
</dbReference>
<dbReference type="AlphaFoldDB" id="A0A2U1ZZK4"/>
<dbReference type="GO" id="GO:0016829">
    <property type="term" value="F:lyase activity"/>
    <property type="evidence" value="ECO:0007669"/>
    <property type="project" value="InterPro"/>
</dbReference>
<dbReference type="PANTHER" id="PTHR48097:SF5">
    <property type="entry name" value="LOW SPECIFICITY L-THREONINE ALDOLASE"/>
    <property type="match status" value="1"/>
</dbReference>
<evidence type="ECO:0000313" key="6">
    <source>
        <dbReference type="Proteomes" id="UP000245166"/>
    </source>
</evidence>
<dbReference type="Pfam" id="PF01212">
    <property type="entry name" value="Beta_elim_lyase"/>
    <property type="match status" value="1"/>
</dbReference>
<dbReference type="OrthoDB" id="9774495at2"/>
<evidence type="ECO:0000256" key="3">
    <source>
        <dbReference type="ARBA" id="ARBA00022898"/>
    </source>
</evidence>